<evidence type="ECO:0000313" key="4">
    <source>
        <dbReference type="Proteomes" id="UP000076004"/>
    </source>
</evidence>
<dbReference type="VEuPathDB" id="PlasmoDB:PGABG01_0612900"/>
<name>A0A151LRL0_9APIC</name>
<accession>A0A151LRL0</accession>
<dbReference type="InterPro" id="IPR014756">
    <property type="entry name" value="Ig_E-set"/>
</dbReference>
<dbReference type="InterPro" id="IPR013783">
    <property type="entry name" value="Ig-like_fold"/>
</dbReference>
<dbReference type="Pfam" id="PF00630">
    <property type="entry name" value="Filamin"/>
    <property type="match status" value="1"/>
</dbReference>
<protein>
    <submittedName>
        <fullName evidence="3">Uncharacterized protein</fullName>
    </submittedName>
</protein>
<gene>
    <name evidence="3" type="ORF">PGSY75_0614100</name>
</gene>
<evidence type="ECO:0000256" key="2">
    <source>
        <dbReference type="SAM" id="MobiDB-lite"/>
    </source>
</evidence>
<dbReference type="SUPFAM" id="SSF81296">
    <property type="entry name" value="E set domains"/>
    <property type="match status" value="2"/>
</dbReference>
<dbReference type="VEuPathDB" id="PlasmoDB:PGSY75_0614100"/>
<dbReference type="KEGG" id="pgab:PGSY75_0614100"/>
<reference evidence="3 4" key="1">
    <citation type="journal article" date="2016" name="Nat. Commun.">
        <title>Genomes of cryptic chimpanzee Plasmodium species reveal key evolutionary events leading to human malaria.</title>
        <authorList>
            <person name="Sundararaman S.A."/>
            <person name="Plenderleith L.J."/>
            <person name="Liu W."/>
            <person name="Loy D.E."/>
            <person name="Learn G.H."/>
            <person name="Li Y."/>
            <person name="Shaw K.S."/>
            <person name="Ayouba A."/>
            <person name="Peeters M."/>
            <person name="Speede S."/>
            <person name="Shaw G.M."/>
            <person name="Bushman F.D."/>
            <person name="Brisson D."/>
            <person name="Rayner J.C."/>
            <person name="Sharp P.M."/>
            <person name="Hahn B.H."/>
        </authorList>
    </citation>
    <scope>NUCLEOTIDE SEQUENCE [LARGE SCALE GENOMIC DNA]</scope>
    <source>
        <strain evidence="3 4">SY75</strain>
    </source>
</reference>
<dbReference type="RefSeq" id="XP_018642777.1">
    <property type="nucleotide sequence ID" value="XM_018784723.1"/>
</dbReference>
<organism evidence="3 4">
    <name type="scientific">Plasmodium gaboni</name>
    <dbReference type="NCBI Taxonomy" id="647221"/>
    <lineage>
        <taxon>Eukaryota</taxon>
        <taxon>Sar</taxon>
        <taxon>Alveolata</taxon>
        <taxon>Apicomplexa</taxon>
        <taxon>Aconoidasida</taxon>
        <taxon>Haemosporida</taxon>
        <taxon>Plasmodiidae</taxon>
        <taxon>Plasmodium</taxon>
        <taxon>Plasmodium (Laverania)</taxon>
    </lineage>
</organism>
<feature type="repeat" description="Filamin" evidence="1">
    <location>
        <begin position="370"/>
        <end position="413"/>
    </location>
</feature>
<dbReference type="Gene3D" id="2.60.40.10">
    <property type="entry name" value="Immunoglobulins"/>
    <property type="match status" value="2"/>
</dbReference>
<sequence length="885" mass="106449">MSSVYGIEQLNDILKYNIEGNKRKEKKKNSNHDIKIEEKEKRDNDNDNEKYLNKSKLIGKKYIDKVINECNNIYINYYQYNNKRYNHIYNIYDNKNYNDIEYKQYKNLNIDNKICKVKGEHLYQGTAGITNEIIIETLNTNEECIYIENCILEVYIKRKDQVDKLNYNKNEYTTSQSYNNNNMYSKFINNNLFNKYLYDKHCSLININHNKYNINANFSNYKNVGQYSSKQNEHNYDTYQPCHDEMEYYPPNVRNNEPIYGKYSNGINTHQNKYHEIDTHQNKYHEIDIHQNKYHEIDTHQNKSHEINTHNNQNKKKNTNCIKKKDFFNNHAHHHYNNNITYNDTMKDGYLNNNLEYDEESNKLIKDSLKCNVRDLKNGTYIITYNLRKCGYYYLSIFYNKKHIAESPYLIEIKASEAYAPNCVIYKNDITNKLIIPYDTSEEILSYDNNTSSFYDNPCDSNVSCESPLHHVSIKTHQKDDKDSEKKKKKMHLLKFTKEEEEEELNKTFNNFYIQCYDAYENKICKGGDILEVEGIGDIKIINIQDLNNGTYEVIYKYIKNNIENNNNNNNNSYENMYREIHVTLNKVHIKGSPFRIIFKNDNNMYYINKLKNILQIEDYNINSFKLIERIINIIKSYNHIKENFIINDENINCLLYSDPFMNINSHYYNKKELHDILKKVDTQLLSLMSIPMKEQLFNYIKYINNDNKIAHLKILLYKDLIYQLGYILKNINNFYHSFQKDMQDLKTKRILQHQIIKEANIMYESLRDKNIHTLPFNFSINDMNIYKENLTNKKKYLLQKHNTLVQKYKDIKMKEKQFLKDRKQITNELTNKYKLHQYVYQRSTNALQEINTHLKKKTIQSIKEYAAYEQKFVSLKTDMQKTLK</sequence>
<comment type="caution">
    <text evidence="3">The sequence shown here is derived from an EMBL/GenBank/DDBJ whole genome shotgun (WGS) entry which is preliminary data.</text>
</comment>
<feature type="compositionally biased region" description="Basic and acidic residues" evidence="2">
    <location>
        <begin position="28"/>
        <end position="48"/>
    </location>
</feature>
<dbReference type="PROSITE" id="PS50194">
    <property type="entry name" value="FILAMIN_REPEAT"/>
    <property type="match status" value="1"/>
</dbReference>
<evidence type="ECO:0000313" key="3">
    <source>
        <dbReference type="EMBL" id="KYO01838.1"/>
    </source>
</evidence>
<dbReference type="AlphaFoldDB" id="A0A151LRL0"/>
<dbReference type="EMBL" id="LVLB01000007">
    <property type="protein sequence ID" value="KYO01838.1"/>
    <property type="molecule type" value="Genomic_DNA"/>
</dbReference>
<evidence type="ECO:0000256" key="1">
    <source>
        <dbReference type="PROSITE-ProRule" id="PRU00087"/>
    </source>
</evidence>
<feature type="region of interest" description="Disordered" evidence="2">
    <location>
        <begin position="24"/>
        <end position="48"/>
    </location>
</feature>
<dbReference type="InterPro" id="IPR017868">
    <property type="entry name" value="Filamin/ABP280_repeat-like"/>
</dbReference>
<proteinExistence type="predicted"/>
<dbReference type="GeneID" id="29775329"/>
<dbReference type="Proteomes" id="UP000076004">
    <property type="component" value="Unassembled WGS sequence"/>
</dbReference>